<reference evidence="1 2" key="1">
    <citation type="submission" date="2023-11" db="EMBL/GenBank/DDBJ databases">
        <title>MicrobeMod: A computational toolkit for identifying prokaryotic methylation and restriction-modification with nanopore sequencing.</title>
        <authorList>
            <person name="Crits-Christoph A."/>
            <person name="Kang S.C."/>
            <person name="Lee H."/>
            <person name="Ostrov N."/>
        </authorList>
    </citation>
    <scope>NUCLEOTIDE SEQUENCE [LARGE SCALE GENOMIC DNA]</scope>
    <source>
        <strain evidence="1 2">ATCC 49870</strain>
    </source>
</reference>
<evidence type="ECO:0000313" key="2">
    <source>
        <dbReference type="Proteomes" id="UP001327459"/>
    </source>
</evidence>
<protein>
    <submittedName>
        <fullName evidence="1">Uncharacterized protein</fullName>
    </submittedName>
</protein>
<dbReference type="RefSeq" id="WP_322522168.1">
    <property type="nucleotide sequence ID" value="NZ_CP140153.1"/>
</dbReference>
<gene>
    <name evidence="1" type="ORF">SR882_04595</name>
</gene>
<evidence type="ECO:0000313" key="1">
    <source>
        <dbReference type="EMBL" id="WQH17188.1"/>
    </source>
</evidence>
<name>A0ABZ0YYC7_9GAMM</name>
<proteinExistence type="predicted"/>
<organism evidence="1 2">
    <name type="scientific">Guyparkeria halophila</name>
    <dbReference type="NCBI Taxonomy" id="47960"/>
    <lineage>
        <taxon>Bacteria</taxon>
        <taxon>Pseudomonadati</taxon>
        <taxon>Pseudomonadota</taxon>
        <taxon>Gammaproteobacteria</taxon>
        <taxon>Chromatiales</taxon>
        <taxon>Thioalkalibacteraceae</taxon>
        <taxon>Guyparkeria</taxon>
    </lineage>
</organism>
<sequence>MLRCLYNALTIVALLYIALMVVLAVPSFFDPQFEIRNESAEPVSVIAEWRDQEKAFPDIAAASTVEFSVEDEAGMVFRVRYADGRQVESEPIYFSRGLTVIATITEEGVEVRYDHDI</sequence>
<keyword evidence="2" id="KW-1185">Reference proteome</keyword>
<accession>A0ABZ0YYC7</accession>
<dbReference type="EMBL" id="CP140153">
    <property type="protein sequence ID" value="WQH17188.1"/>
    <property type="molecule type" value="Genomic_DNA"/>
</dbReference>
<dbReference type="Proteomes" id="UP001327459">
    <property type="component" value="Chromosome"/>
</dbReference>